<comment type="caution">
    <text evidence="6">The sequence shown here is derived from an EMBL/GenBank/DDBJ whole genome shotgun (WGS) entry which is preliminary data.</text>
</comment>
<keyword evidence="6" id="KW-0378">Hydrolase</keyword>
<gene>
    <name evidence="6" type="ORF">GNP93_17820</name>
</gene>
<evidence type="ECO:0000313" key="7">
    <source>
        <dbReference type="Proteomes" id="UP000450917"/>
    </source>
</evidence>
<dbReference type="PANTHER" id="PTHR32114">
    <property type="entry name" value="ABC TRANSPORTER ABCH.3"/>
    <property type="match status" value="1"/>
</dbReference>
<dbReference type="GO" id="GO:0004527">
    <property type="term" value="F:exonuclease activity"/>
    <property type="evidence" value="ECO:0007669"/>
    <property type="project" value="UniProtKB-KW"/>
</dbReference>
<feature type="coiled-coil region" evidence="4">
    <location>
        <begin position="240"/>
        <end position="274"/>
    </location>
</feature>
<accession>A0A7X2ZDW7</accession>
<evidence type="ECO:0000256" key="5">
    <source>
        <dbReference type="SAM" id="MobiDB-lite"/>
    </source>
</evidence>
<dbReference type="AlphaFoldDB" id="A0A7X2ZDW7"/>
<reference evidence="6 7" key="1">
    <citation type="submission" date="2019-11" db="EMBL/GenBank/DDBJ databases">
        <title>Draft genome sequences of five Paenibacillus species of dairy origin.</title>
        <authorList>
            <person name="Olajide A.M."/>
            <person name="Chen S."/>
            <person name="Lapointe G."/>
        </authorList>
    </citation>
    <scope>NUCLEOTIDE SEQUENCE [LARGE SCALE GENOMIC DNA]</scope>
    <source>
        <strain evidence="6 7">2CS3</strain>
    </source>
</reference>
<evidence type="ECO:0000256" key="3">
    <source>
        <dbReference type="ARBA" id="ARBA00013368"/>
    </source>
</evidence>
<feature type="coiled-coil region" evidence="4">
    <location>
        <begin position="130"/>
        <end position="185"/>
    </location>
</feature>
<evidence type="ECO:0000256" key="4">
    <source>
        <dbReference type="SAM" id="Coils"/>
    </source>
</evidence>
<keyword evidence="6" id="KW-0540">Nuclease</keyword>
<sequence>MAAALAAHLHDGGACPVCGSTEHPNPASHRPEGGDGTAAATDGGEVSPEALEACRQELREGRFHARRLLDKLESLEKQWAQQAVADGVPAAETPASILKLREAGQARLEAAAAVAEEAEVRTTAAFEQALAAHSDVTQGLEREIEALERSWQALLQDRRQSAKRRQELEARLQSVQSLVDAESRKAQEWTDTRSRLRDQWQASYAEWEPEQLPELAGQLERSDAAAEEIRQRLAKSVTFLEEQQVRLEQLHKELADAEKLAVRTAAEQEALQRQIGQRQERLFALVGDGDANKLTLEANGALSKLRADAATAASLRDQAQAAHQSAASQAAAAVQAEQSAAALERETQNEWEQQSLAAGFASAAEVEDALIAEAQRGEWAAEVEAHGKQEHQLAVRRQELEQALAGRHVSDEAWDALEQELALCKAEDEAALQTSAKAERDCEDVRAKHGRWLELEQKRAALQAELTLLGKLQSVLRGNAFVEFLAEEQLMHVSRAASERLGQLTRRKYAIEVDSGGGFVIRDDANGGTRRPVTTLSGGETFLTSLSLALALSTQIQLKGEYPLEFFFLDEGFGTLDPELLDAVVTALEKLHLDNLTVGVISHVPELRARLPRRLVVQPAEPGGRGSRVTLETM</sequence>
<keyword evidence="4" id="KW-0175">Coiled coil</keyword>
<proteinExistence type="inferred from homology"/>
<comment type="similarity">
    <text evidence="1">Belongs to the SMC family. SbcC subfamily.</text>
</comment>
<dbReference type="Pfam" id="PF13558">
    <property type="entry name" value="SbcC_Walker_B"/>
    <property type="match status" value="1"/>
</dbReference>
<organism evidence="6 7">
    <name type="scientific">Paenibacillus validus</name>
    <dbReference type="NCBI Taxonomy" id="44253"/>
    <lineage>
        <taxon>Bacteria</taxon>
        <taxon>Bacillati</taxon>
        <taxon>Bacillota</taxon>
        <taxon>Bacilli</taxon>
        <taxon>Bacillales</taxon>
        <taxon>Paenibacillaceae</taxon>
        <taxon>Paenibacillus</taxon>
    </lineage>
</organism>
<dbReference type="PANTHER" id="PTHR32114:SF2">
    <property type="entry name" value="ABC TRANSPORTER ABCH.3"/>
    <property type="match status" value="1"/>
</dbReference>
<comment type="subunit">
    <text evidence="2">Heterodimer of SbcC and SbcD.</text>
</comment>
<name>A0A7X2ZDW7_9BACL</name>
<evidence type="ECO:0000256" key="1">
    <source>
        <dbReference type="ARBA" id="ARBA00006930"/>
    </source>
</evidence>
<dbReference type="Proteomes" id="UP000450917">
    <property type="component" value="Unassembled WGS sequence"/>
</dbReference>
<dbReference type="SUPFAM" id="SSF52540">
    <property type="entry name" value="P-loop containing nucleoside triphosphate hydrolases"/>
    <property type="match status" value="1"/>
</dbReference>
<keyword evidence="7" id="KW-1185">Reference proteome</keyword>
<dbReference type="EMBL" id="WNZX01000016">
    <property type="protein sequence ID" value="MUG72530.1"/>
    <property type="molecule type" value="Genomic_DNA"/>
</dbReference>
<evidence type="ECO:0000313" key="6">
    <source>
        <dbReference type="EMBL" id="MUG72530.1"/>
    </source>
</evidence>
<dbReference type="Gene3D" id="3.40.50.300">
    <property type="entry name" value="P-loop containing nucleotide triphosphate hydrolases"/>
    <property type="match status" value="1"/>
</dbReference>
<feature type="region of interest" description="Disordered" evidence="5">
    <location>
        <begin position="20"/>
        <end position="43"/>
    </location>
</feature>
<evidence type="ECO:0000256" key="2">
    <source>
        <dbReference type="ARBA" id="ARBA00011322"/>
    </source>
</evidence>
<keyword evidence="6" id="KW-0269">Exonuclease</keyword>
<dbReference type="InterPro" id="IPR027417">
    <property type="entry name" value="P-loop_NTPase"/>
</dbReference>
<protein>
    <recommendedName>
        <fullName evidence="3">Nuclease SbcCD subunit C</fullName>
    </recommendedName>
</protein>